<reference evidence="2 3" key="1">
    <citation type="journal article" date="2017" name="ISME J.">
        <title>Potential for microbial H2 and metal transformations associated with novel bacteria and archaea in deep terrestrial subsurface sediments.</title>
        <authorList>
            <person name="Hernsdorf A.W."/>
            <person name="Amano Y."/>
            <person name="Miyakawa K."/>
            <person name="Ise K."/>
            <person name="Suzuki Y."/>
            <person name="Anantharaman K."/>
            <person name="Probst A."/>
            <person name="Burstein D."/>
            <person name="Thomas B.C."/>
            <person name="Banfield J.F."/>
        </authorList>
    </citation>
    <scope>NUCLEOTIDE SEQUENCE [LARGE SCALE GENOMIC DNA]</scope>
    <source>
        <strain evidence="2">HGW-Actinobacteria-3</strain>
    </source>
</reference>
<evidence type="ECO:0000313" key="3">
    <source>
        <dbReference type="Proteomes" id="UP000233654"/>
    </source>
</evidence>
<gene>
    <name evidence="2" type="ORF">CVT63_07280</name>
</gene>
<dbReference type="Gene3D" id="2.70.50.60">
    <property type="entry name" value="abc- transporter (atp binding component) like domain"/>
    <property type="match status" value="1"/>
</dbReference>
<dbReference type="Proteomes" id="UP000233654">
    <property type="component" value="Unassembled WGS sequence"/>
</dbReference>
<dbReference type="EMBL" id="PHEX01000077">
    <property type="protein sequence ID" value="PKQ27567.1"/>
    <property type="molecule type" value="Genomic_DNA"/>
</dbReference>
<evidence type="ECO:0000259" key="1">
    <source>
        <dbReference type="Pfam" id="PF14524"/>
    </source>
</evidence>
<evidence type="ECO:0000313" key="2">
    <source>
        <dbReference type="EMBL" id="PKQ27567.1"/>
    </source>
</evidence>
<protein>
    <recommendedName>
        <fullName evidence="1">Wzt C-terminal domain-containing protein</fullName>
    </recommendedName>
</protein>
<sequence>NMPAIMKLCGRAILLASGRIAGIGDTQPVVYRYLKGRISLAGERHFEARHPTTAEVTFTCVRVLDNERKVSAYVDVTKGLYLEITYKVHERVHSAQVGFLLWNSQGICVLTSTNWDNNTSLYDRDLGTGEYCANCYIPGNCLRPGQYSVDIASSVPGYKMLDEIRDSIAFEAIDHGSIETKLSQGRLGVIAPVLDWVTTKTVE</sequence>
<dbReference type="CDD" id="cd10147">
    <property type="entry name" value="Wzt_C-like"/>
    <property type="match status" value="1"/>
</dbReference>
<dbReference type="InterPro" id="IPR029439">
    <property type="entry name" value="Wzt_C"/>
</dbReference>
<dbReference type="Pfam" id="PF14524">
    <property type="entry name" value="Wzt_C"/>
    <property type="match status" value="1"/>
</dbReference>
<feature type="non-terminal residue" evidence="2">
    <location>
        <position position="1"/>
    </location>
</feature>
<accession>A0A2N3G4A5</accession>
<proteinExistence type="predicted"/>
<name>A0A2N3G4A5_9ACTN</name>
<dbReference type="AlphaFoldDB" id="A0A2N3G4A5"/>
<organism evidence="2 3">
    <name type="scientific">Candidatus Anoxymicrobium japonicum</name>
    <dbReference type="NCBI Taxonomy" id="2013648"/>
    <lineage>
        <taxon>Bacteria</taxon>
        <taxon>Bacillati</taxon>
        <taxon>Actinomycetota</taxon>
        <taxon>Candidatus Geothermincolia</taxon>
        <taxon>Candidatus Geothermincolales</taxon>
        <taxon>Candidatus Anoxymicrobiaceae</taxon>
        <taxon>Candidatus Anoxymicrobium</taxon>
    </lineage>
</organism>
<comment type="caution">
    <text evidence="2">The sequence shown here is derived from an EMBL/GenBank/DDBJ whole genome shotgun (WGS) entry which is preliminary data.</text>
</comment>
<feature type="domain" description="Wzt C-terminal" evidence="1">
    <location>
        <begin position="52"/>
        <end position="176"/>
    </location>
</feature>